<evidence type="ECO:0000256" key="6">
    <source>
        <dbReference type="ARBA" id="ARBA00012720"/>
    </source>
</evidence>
<dbReference type="Pfam" id="PF01149">
    <property type="entry name" value="Fapy_DNA_glyco"/>
    <property type="match status" value="1"/>
</dbReference>
<evidence type="ECO:0000256" key="14">
    <source>
        <dbReference type="ARBA" id="ARBA00023204"/>
    </source>
</evidence>
<dbReference type="SUPFAM" id="SSF46946">
    <property type="entry name" value="S13-like H2TH domain"/>
    <property type="match status" value="1"/>
</dbReference>
<evidence type="ECO:0000256" key="16">
    <source>
        <dbReference type="ARBA" id="ARBA00023268"/>
    </source>
</evidence>
<keyword evidence="11" id="KW-0378">Hydrolase</keyword>
<evidence type="ECO:0000259" key="21">
    <source>
        <dbReference type="PROSITE" id="PS51066"/>
    </source>
</evidence>
<dbReference type="NCBIfam" id="NF002211">
    <property type="entry name" value="PRK01103.1"/>
    <property type="match status" value="1"/>
</dbReference>
<organism evidence="23 24">
    <name type="scientific">Eggerthia catenaformis OT 569 = DSM 20559</name>
    <dbReference type="NCBI Taxonomy" id="999415"/>
    <lineage>
        <taxon>Bacteria</taxon>
        <taxon>Bacillati</taxon>
        <taxon>Bacillota</taxon>
        <taxon>Erysipelotrichia</taxon>
        <taxon>Erysipelotrichales</taxon>
        <taxon>Coprobacillaceae</taxon>
        <taxon>Eggerthia</taxon>
    </lineage>
</organism>
<dbReference type="eggNOG" id="COG0266">
    <property type="taxonomic scope" value="Bacteria"/>
</dbReference>
<evidence type="ECO:0000256" key="13">
    <source>
        <dbReference type="ARBA" id="ARBA00023125"/>
    </source>
</evidence>
<dbReference type="RefSeq" id="WP_004801915.1">
    <property type="nucleotide sequence ID" value="NZ_KB446647.1"/>
</dbReference>
<dbReference type="EC" id="3.2.2.23" evidence="5"/>
<evidence type="ECO:0000256" key="19">
    <source>
        <dbReference type="ARBA" id="ARBA00044632"/>
    </source>
</evidence>
<dbReference type="PROSITE" id="PS01242">
    <property type="entry name" value="ZF_FPG_1"/>
    <property type="match status" value="1"/>
</dbReference>
<keyword evidence="15" id="KW-0456">Lyase</keyword>
<protein>
    <recommendedName>
        <fullName evidence="7">Formamidopyrimidine-DNA glycosylase</fullName>
        <ecNumber evidence="5">3.2.2.23</ecNumber>
        <ecNumber evidence="6">4.2.99.18</ecNumber>
    </recommendedName>
    <alternativeName>
        <fullName evidence="18">DNA-(apurinic or apyrimidinic site) lyase MutM</fullName>
    </alternativeName>
</protein>
<dbReference type="InterPro" id="IPR035937">
    <property type="entry name" value="FPG_N"/>
</dbReference>
<dbReference type="Pfam" id="PF06827">
    <property type="entry name" value="zf-FPG_IleRS"/>
    <property type="match status" value="1"/>
</dbReference>
<feature type="domain" description="FPG-type" evidence="21">
    <location>
        <begin position="235"/>
        <end position="267"/>
    </location>
</feature>
<dbReference type="Pfam" id="PF06831">
    <property type="entry name" value="H2TH"/>
    <property type="match status" value="1"/>
</dbReference>
<dbReference type="InterPro" id="IPR015887">
    <property type="entry name" value="DNA_glyclase_Znf_dom_DNA_BS"/>
</dbReference>
<dbReference type="PROSITE" id="PS51068">
    <property type="entry name" value="FPG_CAT"/>
    <property type="match status" value="1"/>
</dbReference>
<evidence type="ECO:0000256" key="12">
    <source>
        <dbReference type="ARBA" id="ARBA00022833"/>
    </source>
</evidence>
<proteinExistence type="inferred from homology"/>
<comment type="catalytic activity">
    <reaction evidence="1">
        <text>Hydrolysis of DNA containing ring-opened 7-methylguanine residues, releasing 2,6-diamino-4-hydroxy-5-(N-methyl)formamidopyrimidine.</text>
        <dbReference type="EC" id="3.2.2.23"/>
    </reaction>
</comment>
<dbReference type="GO" id="GO:0140078">
    <property type="term" value="F:class I DNA-(apurinic or apyrimidinic site) endonuclease activity"/>
    <property type="evidence" value="ECO:0007669"/>
    <property type="project" value="UniProtKB-EC"/>
</dbReference>
<keyword evidence="10 20" id="KW-0863">Zinc-finger</keyword>
<dbReference type="AlphaFoldDB" id="M2Q2C2"/>
<reference evidence="23 24" key="1">
    <citation type="submission" date="2013-02" db="EMBL/GenBank/DDBJ databases">
        <title>The Genome Sequence of Lactobacillus catenaformis F0143.</title>
        <authorList>
            <consortium name="The Broad Institute Genome Sequencing Platform"/>
            <person name="Earl A."/>
            <person name="Ward D."/>
            <person name="Feldgarden M."/>
            <person name="Gevers D."/>
            <person name="Izard J."/>
            <person name="Blanton J.M."/>
            <person name="Mathney J."/>
            <person name="Dewhirst F.E."/>
            <person name="Young S.K."/>
            <person name="Zeng Q."/>
            <person name="Gargeya S."/>
            <person name="Fitzgerald M."/>
            <person name="Haas B."/>
            <person name="Abouelleil A."/>
            <person name="Alvarado L."/>
            <person name="Arachchi H.M."/>
            <person name="Berlin A."/>
            <person name="Chapman S.B."/>
            <person name="Gearin G."/>
            <person name="Goldberg J."/>
            <person name="Griggs A."/>
            <person name="Gujja S."/>
            <person name="Hansen M."/>
            <person name="Heiman D."/>
            <person name="Howarth C."/>
            <person name="Larimer J."/>
            <person name="Lui A."/>
            <person name="MacDonald P.J.P."/>
            <person name="McCowen C."/>
            <person name="Montmayeur A."/>
            <person name="Murphy C."/>
            <person name="Neiman D."/>
            <person name="Pearson M."/>
            <person name="Priest M."/>
            <person name="Roberts A."/>
            <person name="Saif S."/>
            <person name="Shea T."/>
            <person name="Sisk P."/>
            <person name="Stolte C."/>
            <person name="Sykes S."/>
            <person name="Wortman J."/>
            <person name="Nusbaum C."/>
            <person name="Birren B."/>
        </authorList>
    </citation>
    <scope>NUCLEOTIDE SEQUENCE [LARGE SCALE GENOMIC DNA]</scope>
    <source>
        <strain evidence="23 24">OT 569</strain>
    </source>
</reference>
<dbReference type="GO" id="GO:0006284">
    <property type="term" value="P:base-excision repair"/>
    <property type="evidence" value="ECO:0007669"/>
    <property type="project" value="InterPro"/>
</dbReference>
<feature type="domain" description="Formamidopyrimidine-DNA glycosylase catalytic" evidence="22">
    <location>
        <begin position="2"/>
        <end position="114"/>
    </location>
</feature>
<dbReference type="CDD" id="cd08966">
    <property type="entry name" value="EcFpg-like_N"/>
    <property type="match status" value="1"/>
</dbReference>
<keyword evidence="24" id="KW-1185">Reference proteome</keyword>
<keyword evidence="9" id="KW-0227">DNA damage</keyword>
<dbReference type="SMART" id="SM01232">
    <property type="entry name" value="H2TH"/>
    <property type="match status" value="1"/>
</dbReference>
<evidence type="ECO:0000256" key="4">
    <source>
        <dbReference type="ARBA" id="ARBA00011245"/>
    </source>
</evidence>
<dbReference type="InterPro" id="IPR000214">
    <property type="entry name" value="Znf_DNA_glyclase/AP_lyase"/>
</dbReference>
<comment type="similarity">
    <text evidence="3">Belongs to the FPG family.</text>
</comment>
<dbReference type="GO" id="GO:0008270">
    <property type="term" value="F:zinc ion binding"/>
    <property type="evidence" value="ECO:0007669"/>
    <property type="project" value="UniProtKB-KW"/>
</dbReference>
<dbReference type="InterPro" id="IPR010663">
    <property type="entry name" value="Znf_FPG/IleRS"/>
</dbReference>
<dbReference type="Gene3D" id="3.20.190.10">
    <property type="entry name" value="MutM-like, N-terminal"/>
    <property type="match status" value="1"/>
</dbReference>
<dbReference type="SMART" id="SM00898">
    <property type="entry name" value="Fapy_DNA_glyco"/>
    <property type="match status" value="1"/>
</dbReference>
<gene>
    <name evidence="23" type="ORF">HMPREF9943_00613</name>
</gene>
<dbReference type="STRING" id="999415.HMPREF9943_00613"/>
<evidence type="ECO:0000256" key="15">
    <source>
        <dbReference type="ARBA" id="ARBA00023239"/>
    </source>
</evidence>
<evidence type="ECO:0000313" key="24">
    <source>
        <dbReference type="Proteomes" id="UP000011758"/>
    </source>
</evidence>
<dbReference type="PANTHER" id="PTHR22993:SF9">
    <property type="entry name" value="FORMAMIDOPYRIMIDINE-DNA GLYCOSYLASE"/>
    <property type="match status" value="1"/>
</dbReference>
<sequence>MPELPEVETVRQTLKHFVLNKKIISADLRYPKIIEDEPEIFKQAVSNKKILDIDRMGKYLIFLLEEQTVFIAHLRMEGKFNIKSTDTFYQKHDHIIFHFDDGTDMRYNDTRKFGRMKLVGMNYVDEPPLSQLGKEPFDITEEELYRKIHHSSLAVKTVLLDQHIMSGIGNIYANEICFHMKIDPRTKASRLSKKRTRELIEISVSVLKEAIKQGGTTIHSFDANGIHGLFQVKLSVHGQKNCTVCKNSIKKIMLNGRGTYFCPFCQKKRY</sequence>
<dbReference type="InterPro" id="IPR015886">
    <property type="entry name" value="H2TH_FPG"/>
</dbReference>
<comment type="caution">
    <text evidence="23">The sequence shown here is derived from an EMBL/GenBank/DDBJ whole genome shotgun (WGS) entry which is preliminary data.</text>
</comment>
<evidence type="ECO:0000256" key="7">
    <source>
        <dbReference type="ARBA" id="ARBA00016240"/>
    </source>
</evidence>
<dbReference type="EC" id="4.2.99.18" evidence="6"/>
<dbReference type="GO" id="GO:0034039">
    <property type="term" value="F:8-oxo-7,8-dihydroguanine DNA N-glycosylase activity"/>
    <property type="evidence" value="ECO:0007669"/>
    <property type="project" value="TreeGrafter"/>
</dbReference>
<accession>M2Q2C2</accession>
<evidence type="ECO:0000313" key="23">
    <source>
        <dbReference type="EMBL" id="EMD17050.1"/>
    </source>
</evidence>
<dbReference type="PATRIC" id="fig|999415.3.peg.611"/>
<evidence type="ECO:0000256" key="1">
    <source>
        <dbReference type="ARBA" id="ARBA00001668"/>
    </source>
</evidence>
<evidence type="ECO:0000256" key="9">
    <source>
        <dbReference type="ARBA" id="ARBA00022763"/>
    </source>
</evidence>
<evidence type="ECO:0000256" key="18">
    <source>
        <dbReference type="ARBA" id="ARBA00030638"/>
    </source>
</evidence>
<dbReference type="GO" id="GO:0003684">
    <property type="term" value="F:damaged DNA binding"/>
    <property type="evidence" value="ECO:0007669"/>
    <property type="project" value="InterPro"/>
</dbReference>
<dbReference type="PROSITE" id="PS51066">
    <property type="entry name" value="ZF_FPG_2"/>
    <property type="match status" value="1"/>
</dbReference>
<evidence type="ECO:0000259" key="22">
    <source>
        <dbReference type="PROSITE" id="PS51068"/>
    </source>
</evidence>
<dbReference type="SUPFAM" id="SSF57716">
    <property type="entry name" value="Glucocorticoid receptor-like (DNA-binding domain)"/>
    <property type="match status" value="1"/>
</dbReference>
<comment type="catalytic activity">
    <reaction evidence="19">
        <text>2'-deoxyribonucleotide-(2'-deoxyribose 5'-phosphate)-2'-deoxyribonucleotide-DNA = a 3'-end 2'-deoxyribonucleotide-(2,3-dehydro-2,3-deoxyribose 5'-phosphate)-DNA + a 5'-end 5'-phospho-2'-deoxyribonucleoside-DNA + H(+)</text>
        <dbReference type="Rhea" id="RHEA:66592"/>
        <dbReference type="Rhea" id="RHEA-COMP:13180"/>
        <dbReference type="Rhea" id="RHEA-COMP:16897"/>
        <dbReference type="Rhea" id="RHEA-COMP:17067"/>
        <dbReference type="ChEBI" id="CHEBI:15378"/>
        <dbReference type="ChEBI" id="CHEBI:136412"/>
        <dbReference type="ChEBI" id="CHEBI:157695"/>
        <dbReference type="ChEBI" id="CHEBI:167181"/>
        <dbReference type="EC" id="4.2.99.18"/>
    </reaction>
</comment>
<dbReference type="NCBIfam" id="TIGR00577">
    <property type="entry name" value="fpg"/>
    <property type="match status" value="1"/>
</dbReference>
<evidence type="ECO:0000256" key="2">
    <source>
        <dbReference type="ARBA" id="ARBA00001947"/>
    </source>
</evidence>
<evidence type="ECO:0000256" key="3">
    <source>
        <dbReference type="ARBA" id="ARBA00009409"/>
    </source>
</evidence>
<comment type="cofactor">
    <cofactor evidence="2">
        <name>Zn(2+)</name>
        <dbReference type="ChEBI" id="CHEBI:29105"/>
    </cofactor>
</comment>
<dbReference type="SUPFAM" id="SSF81624">
    <property type="entry name" value="N-terminal domain of MutM-like DNA repair proteins"/>
    <property type="match status" value="1"/>
</dbReference>
<keyword evidence="12" id="KW-0862">Zinc</keyword>
<dbReference type="BioCyc" id="ECAT999415-HMP:GTTI-634-MONOMER"/>
<dbReference type="PANTHER" id="PTHR22993">
    <property type="entry name" value="FORMAMIDOPYRIMIDINE-DNA GLYCOSYLASE"/>
    <property type="match status" value="1"/>
</dbReference>
<dbReference type="EMBL" id="AGEJ01000011">
    <property type="protein sequence ID" value="EMD17050.1"/>
    <property type="molecule type" value="Genomic_DNA"/>
</dbReference>
<dbReference type="InterPro" id="IPR020629">
    <property type="entry name" value="FPG_Glyclase"/>
</dbReference>
<dbReference type="Proteomes" id="UP000011758">
    <property type="component" value="Unassembled WGS sequence"/>
</dbReference>
<keyword evidence="14" id="KW-0234">DNA repair</keyword>
<dbReference type="InterPro" id="IPR012319">
    <property type="entry name" value="FPG_cat"/>
</dbReference>
<evidence type="ECO:0000256" key="10">
    <source>
        <dbReference type="ARBA" id="ARBA00022771"/>
    </source>
</evidence>
<evidence type="ECO:0000256" key="17">
    <source>
        <dbReference type="ARBA" id="ARBA00023295"/>
    </source>
</evidence>
<name>M2Q2C2_9FIRM</name>
<keyword evidence="16" id="KW-0511">Multifunctional enzyme</keyword>
<dbReference type="OrthoDB" id="9800855at2"/>
<dbReference type="FunFam" id="1.10.8.50:FF:000003">
    <property type="entry name" value="Formamidopyrimidine-DNA glycosylase"/>
    <property type="match status" value="1"/>
</dbReference>
<evidence type="ECO:0000256" key="5">
    <source>
        <dbReference type="ARBA" id="ARBA00012024"/>
    </source>
</evidence>
<dbReference type="InterPro" id="IPR010979">
    <property type="entry name" value="Ribosomal_uS13-like_H2TH"/>
</dbReference>
<evidence type="ECO:0000256" key="20">
    <source>
        <dbReference type="PROSITE-ProRule" id="PRU00391"/>
    </source>
</evidence>
<evidence type="ECO:0000256" key="11">
    <source>
        <dbReference type="ARBA" id="ARBA00022801"/>
    </source>
</evidence>
<comment type="subunit">
    <text evidence="4">Monomer.</text>
</comment>
<dbReference type="GO" id="GO:0003690">
    <property type="term" value="F:double-stranded DNA binding"/>
    <property type="evidence" value="ECO:0007669"/>
    <property type="project" value="UniProtKB-ARBA"/>
</dbReference>
<keyword evidence="17" id="KW-0326">Glycosidase</keyword>
<keyword evidence="13" id="KW-0238">DNA-binding</keyword>
<dbReference type="Gene3D" id="1.10.8.50">
    <property type="match status" value="1"/>
</dbReference>
<evidence type="ECO:0000256" key="8">
    <source>
        <dbReference type="ARBA" id="ARBA00022723"/>
    </source>
</evidence>
<keyword evidence="8" id="KW-0479">Metal-binding</keyword>